<feature type="domain" description="ABC transporter" evidence="6">
    <location>
        <begin position="2"/>
        <end position="246"/>
    </location>
</feature>
<evidence type="ECO:0000313" key="8">
    <source>
        <dbReference type="Proteomes" id="UP000640509"/>
    </source>
</evidence>
<dbReference type="SMART" id="SM00382">
    <property type="entry name" value="AAA"/>
    <property type="match status" value="2"/>
</dbReference>
<reference evidence="8" key="1">
    <citation type="journal article" date="2019" name="Int. J. Syst. Evol. Microbiol.">
        <title>The Global Catalogue of Microorganisms (GCM) 10K type strain sequencing project: providing services to taxonomists for standard genome sequencing and annotation.</title>
        <authorList>
            <consortium name="The Broad Institute Genomics Platform"/>
            <consortium name="The Broad Institute Genome Sequencing Center for Infectious Disease"/>
            <person name="Wu L."/>
            <person name="Ma J."/>
        </authorList>
    </citation>
    <scope>NUCLEOTIDE SEQUENCE [LARGE SCALE GENOMIC DNA]</scope>
    <source>
        <strain evidence="8">CGMCC 1.15419</strain>
    </source>
</reference>
<keyword evidence="3" id="KW-0813">Transport</keyword>
<feature type="domain" description="ABC transporter" evidence="6">
    <location>
        <begin position="265"/>
        <end position="505"/>
    </location>
</feature>
<protein>
    <submittedName>
        <fullName evidence="7">ABC transporter ATP-binding protein</fullName>
    </submittedName>
</protein>
<dbReference type="PANTHER" id="PTHR43776:SF7">
    <property type="entry name" value="D,D-DIPEPTIDE TRANSPORT ATP-BINDING PROTEIN DDPF-RELATED"/>
    <property type="match status" value="1"/>
</dbReference>
<organism evidence="7 8">
    <name type="scientific">Paracoccus acridae</name>
    <dbReference type="NCBI Taxonomy" id="1795310"/>
    <lineage>
        <taxon>Bacteria</taxon>
        <taxon>Pseudomonadati</taxon>
        <taxon>Pseudomonadota</taxon>
        <taxon>Alphaproteobacteria</taxon>
        <taxon>Rhodobacterales</taxon>
        <taxon>Paracoccaceae</taxon>
        <taxon>Paracoccus</taxon>
    </lineage>
</organism>
<evidence type="ECO:0000256" key="5">
    <source>
        <dbReference type="ARBA" id="ARBA00022840"/>
    </source>
</evidence>
<dbReference type="CDD" id="cd03257">
    <property type="entry name" value="ABC_NikE_OppD_transporters"/>
    <property type="match status" value="2"/>
</dbReference>
<dbReference type="Proteomes" id="UP000640509">
    <property type="component" value="Unassembled WGS sequence"/>
</dbReference>
<dbReference type="PROSITE" id="PS00211">
    <property type="entry name" value="ABC_TRANSPORTER_1"/>
    <property type="match status" value="2"/>
</dbReference>
<dbReference type="EMBL" id="BMIV01000001">
    <property type="protein sequence ID" value="GGF52475.1"/>
    <property type="molecule type" value="Genomic_DNA"/>
</dbReference>
<comment type="subcellular location">
    <subcellularLocation>
        <location evidence="1">Cell inner membrane</location>
        <topology evidence="1">Peripheral membrane protein</topology>
    </subcellularLocation>
</comment>
<dbReference type="InterPro" id="IPR050319">
    <property type="entry name" value="ABC_transp_ATP-bind"/>
</dbReference>
<dbReference type="InterPro" id="IPR003439">
    <property type="entry name" value="ABC_transporter-like_ATP-bd"/>
</dbReference>
<evidence type="ECO:0000259" key="6">
    <source>
        <dbReference type="PROSITE" id="PS50893"/>
    </source>
</evidence>
<dbReference type="RefSeq" id="WP_229664970.1">
    <property type="nucleotide sequence ID" value="NZ_BMIV01000001.1"/>
</dbReference>
<evidence type="ECO:0000313" key="7">
    <source>
        <dbReference type="EMBL" id="GGF52475.1"/>
    </source>
</evidence>
<dbReference type="SUPFAM" id="SSF52540">
    <property type="entry name" value="P-loop containing nucleoside triphosphate hydrolases"/>
    <property type="match status" value="2"/>
</dbReference>
<keyword evidence="8" id="KW-1185">Reference proteome</keyword>
<comment type="caution">
    <text evidence="7">The sequence shown here is derived from an EMBL/GenBank/DDBJ whole genome shotgun (WGS) entry which is preliminary data.</text>
</comment>
<keyword evidence="5 7" id="KW-0067">ATP-binding</keyword>
<name>A0ABQ1VDD5_9RHOB</name>
<dbReference type="Pfam" id="PF00005">
    <property type="entry name" value="ABC_tran"/>
    <property type="match status" value="2"/>
</dbReference>
<comment type="similarity">
    <text evidence="2">Belongs to the ABC transporter superfamily.</text>
</comment>
<dbReference type="InterPro" id="IPR027417">
    <property type="entry name" value="P-loop_NTPase"/>
</dbReference>
<dbReference type="GO" id="GO:0005524">
    <property type="term" value="F:ATP binding"/>
    <property type="evidence" value="ECO:0007669"/>
    <property type="project" value="UniProtKB-KW"/>
</dbReference>
<dbReference type="Gene3D" id="3.40.50.300">
    <property type="entry name" value="P-loop containing nucleotide triphosphate hydrolases"/>
    <property type="match status" value="2"/>
</dbReference>
<sequence length="516" mass="56015">MIRLEDLSLSIGGWPVLDRVSLDLQPGITGLVGESGSGKSMTALAIMGLLPERTVTSGKVLLDGMDLLALPERAMRALRGKRIGMIFQEPMTALNPLMTIGDQVAEVLRIHEGLDRRAALARAREGLDRVGLPAPRFPLTLYPHELSGGQRQRVAIAMAIALRPDLLIADEPTTALDVTTQARILDLLRDLVRQDGMTLLLITHDLAVVAGMADRVAVMQAGRIVESGPTEAVFRSRSHPYTRQLFTASGHRPGRQPPPPAGPLLQVTGAVREYRAADGGLRALDGVGLTIGRGESVGLVGESGCGKSTLARAILGLDPLQAGQIRLEGQSIGPGHRMPRDLRARMQAVFQDPFGSFDPRWRVDRLLAEPFHLTGRPADWRDRIGAALAEVGLHPNNARKFIHEFSGGQRQRLAIARALIIRPSLIVLDEAVSALDVQVRAQVLDLLARLQADHGLAYLFISHDLSVVRGITDRILVMQAGRIVEEGPTDRIIDAPRHDHTQALVRAMPKIPADWS</sequence>
<evidence type="ECO:0000256" key="2">
    <source>
        <dbReference type="ARBA" id="ARBA00005417"/>
    </source>
</evidence>
<dbReference type="Pfam" id="PF08352">
    <property type="entry name" value="oligo_HPY"/>
    <property type="match status" value="2"/>
</dbReference>
<dbReference type="InterPro" id="IPR017871">
    <property type="entry name" value="ABC_transporter-like_CS"/>
</dbReference>
<dbReference type="NCBIfam" id="NF008453">
    <property type="entry name" value="PRK11308.1"/>
    <property type="match status" value="2"/>
</dbReference>
<evidence type="ECO:0000256" key="4">
    <source>
        <dbReference type="ARBA" id="ARBA00022741"/>
    </source>
</evidence>
<dbReference type="InterPro" id="IPR003593">
    <property type="entry name" value="AAA+_ATPase"/>
</dbReference>
<keyword evidence="4" id="KW-0547">Nucleotide-binding</keyword>
<accession>A0ABQ1VDD5</accession>
<evidence type="ECO:0000256" key="1">
    <source>
        <dbReference type="ARBA" id="ARBA00004417"/>
    </source>
</evidence>
<dbReference type="PROSITE" id="PS50893">
    <property type="entry name" value="ABC_TRANSPORTER_2"/>
    <property type="match status" value="2"/>
</dbReference>
<gene>
    <name evidence="7" type="ORF">GCM10011402_00550</name>
</gene>
<proteinExistence type="inferred from homology"/>
<dbReference type="NCBIfam" id="NF007739">
    <property type="entry name" value="PRK10419.1"/>
    <property type="match status" value="2"/>
</dbReference>
<dbReference type="PANTHER" id="PTHR43776">
    <property type="entry name" value="TRANSPORT ATP-BINDING PROTEIN"/>
    <property type="match status" value="1"/>
</dbReference>
<dbReference type="InterPro" id="IPR013563">
    <property type="entry name" value="Oligopep_ABC_C"/>
</dbReference>
<evidence type="ECO:0000256" key="3">
    <source>
        <dbReference type="ARBA" id="ARBA00022448"/>
    </source>
</evidence>